<reference evidence="1 2" key="1">
    <citation type="journal article" date="2018" name="Infect. Genet. Evol.">
        <title>Genome-wide analysis of Borrelia turcica and 'Candidatus Borrelia tachyglossi' shows relapsing fever-like genomes with unique genomic links to Lyme disease Borrelia.</title>
        <authorList>
            <person name="Gofton A.W."/>
            <person name="Margos G."/>
            <person name="Fingerle V."/>
            <person name="Hepner S."/>
            <person name="Loh S.M."/>
            <person name="Ryan U."/>
            <person name="Irwin P."/>
            <person name="Oskam C.L."/>
        </authorList>
    </citation>
    <scope>NUCLEOTIDE SEQUENCE [LARGE SCALE GENOMIC DNA]</scope>
    <source>
        <strain evidence="1 2">IST7</strain>
        <plasmid evidence="1">lp35</plasmid>
    </source>
</reference>
<gene>
    <name evidence="1" type="ORF">DB313_05930</name>
</gene>
<dbReference type="AlphaFoldDB" id="A0A386PNH9"/>
<evidence type="ECO:0000313" key="2">
    <source>
        <dbReference type="Proteomes" id="UP000275571"/>
    </source>
</evidence>
<sequence length="75" mass="7543">MLKAIADDATAEPTKAVRLAGGYAAGAENGATTVGNNDADITAVVGENDKNLEDDIFAGAAALKAITANITGYCW</sequence>
<geneLocation type="plasmid" evidence="1 2">
    <name>lp35</name>
</geneLocation>
<keyword evidence="2" id="KW-1185">Reference proteome</keyword>
<accession>A0A386PNH9</accession>
<dbReference type="EMBL" id="CP028889">
    <property type="protein sequence ID" value="AYE37036.1"/>
    <property type="molecule type" value="Genomic_DNA"/>
</dbReference>
<organism evidence="1 2">
    <name type="scientific">Borrelia turcica IST7</name>
    <dbReference type="NCBI Taxonomy" id="1104446"/>
    <lineage>
        <taxon>Bacteria</taxon>
        <taxon>Pseudomonadati</taxon>
        <taxon>Spirochaetota</taxon>
        <taxon>Spirochaetia</taxon>
        <taxon>Spirochaetales</taxon>
        <taxon>Borreliaceae</taxon>
        <taxon>Borrelia</taxon>
    </lineage>
</organism>
<evidence type="ECO:0000313" key="1">
    <source>
        <dbReference type="EMBL" id="AYE37036.1"/>
    </source>
</evidence>
<evidence type="ECO:0008006" key="3">
    <source>
        <dbReference type="Google" id="ProtNLM"/>
    </source>
</evidence>
<protein>
    <recommendedName>
        <fullName evidence="3">Variable large protein</fullName>
    </recommendedName>
</protein>
<dbReference type="Proteomes" id="UP000275571">
    <property type="component" value="Plasmid lp35"/>
</dbReference>
<dbReference type="RefSeq" id="WP_120104957.1">
    <property type="nucleotide sequence ID" value="NZ_CP028889.1"/>
</dbReference>
<proteinExistence type="predicted"/>
<dbReference type="KEGG" id="btur:DB313_05930"/>
<keyword evidence="1" id="KW-0614">Plasmid</keyword>
<name>A0A386PNH9_9SPIR</name>